<name>A0A382SCS8_9ZZZZ</name>
<dbReference type="InterPro" id="IPR008040">
    <property type="entry name" value="Hydant_A_N"/>
</dbReference>
<dbReference type="EMBL" id="UINC01127857">
    <property type="protein sequence ID" value="SVD07255.1"/>
    <property type="molecule type" value="Genomic_DNA"/>
</dbReference>
<sequence length="161" mass="17294">MSWRVGVDIGGTFTDVALANEVTGQIGLAKVSTTPHDFGQGVVDGLSIALKEHGIEATNVRLLSHATTVVTNAILQGNGAKAMLVSTKGFRDILELRRSSRSSLYDMFQDGPSLLIPRYCRLEVGERLDAAGKIIEPLNELDIDTIIEFAKANQIEAIAVS</sequence>
<dbReference type="GO" id="GO:0005829">
    <property type="term" value="C:cytosol"/>
    <property type="evidence" value="ECO:0007669"/>
    <property type="project" value="TreeGrafter"/>
</dbReference>
<protein>
    <recommendedName>
        <fullName evidence="1">Hydantoinase/oxoprolinase N-terminal domain-containing protein</fullName>
    </recommendedName>
</protein>
<evidence type="ECO:0000313" key="2">
    <source>
        <dbReference type="EMBL" id="SVD07255.1"/>
    </source>
</evidence>
<evidence type="ECO:0000259" key="1">
    <source>
        <dbReference type="Pfam" id="PF05378"/>
    </source>
</evidence>
<dbReference type="GO" id="GO:0017168">
    <property type="term" value="F:5-oxoprolinase (ATP-hydrolyzing) activity"/>
    <property type="evidence" value="ECO:0007669"/>
    <property type="project" value="TreeGrafter"/>
</dbReference>
<proteinExistence type="predicted"/>
<dbReference type="PANTHER" id="PTHR11365:SF23">
    <property type="entry name" value="HYPOTHETICAL 5-OXOPROLINASE (EUROFUNG)-RELATED"/>
    <property type="match status" value="1"/>
</dbReference>
<organism evidence="2">
    <name type="scientific">marine metagenome</name>
    <dbReference type="NCBI Taxonomy" id="408172"/>
    <lineage>
        <taxon>unclassified sequences</taxon>
        <taxon>metagenomes</taxon>
        <taxon>ecological metagenomes</taxon>
    </lineage>
</organism>
<dbReference type="SUPFAM" id="SSF53067">
    <property type="entry name" value="Actin-like ATPase domain"/>
    <property type="match status" value="1"/>
</dbReference>
<dbReference type="Pfam" id="PF05378">
    <property type="entry name" value="Hydant_A_N"/>
    <property type="match status" value="1"/>
</dbReference>
<dbReference type="GO" id="GO:0006749">
    <property type="term" value="P:glutathione metabolic process"/>
    <property type="evidence" value="ECO:0007669"/>
    <property type="project" value="TreeGrafter"/>
</dbReference>
<feature type="domain" description="Hydantoinase/oxoprolinase N-terminal" evidence="1">
    <location>
        <begin position="4"/>
        <end position="161"/>
    </location>
</feature>
<gene>
    <name evidence="2" type="ORF">METZ01_LOCUS360109</name>
</gene>
<dbReference type="AlphaFoldDB" id="A0A382SCS8"/>
<dbReference type="InterPro" id="IPR043129">
    <property type="entry name" value="ATPase_NBD"/>
</dbReference>
<dbReference type="PANTHER" id="PTHR11365">
    <property type="entry name" value="5-OXOPROLINASE RELATED"/>
    <property type="match status" value="1"/>
</dbReference>
<accession>A0A382SCS8</accession>
<reference evidence="2" key="1">
    <citation type="submission" date="2018-05" db="EMBL/GenBank/DDBJ databases">
        <authorList>
            <person name="Lanie J.A."/>
            <person name="Ng W.-L."/>
            <person name="Kazmierczak K.M."/>
            <person name="Andrzejewski T.M."/>
            <person name="Davidsen T.M."/>
            <person name="Wayne K.J."/>
            <person name="Tettelin H."/>
            <person name="Glass J.I."/>
            <person name="Rusch D."/>
            <person name="Podicherti R."/>
            <person name="Tsui H.-C.T."/>
            <person name="Winkler M.E."/>
        </authorList>
    </citation>
    <scope>NUCLEOTIDE SEQUENCE</scope>
</reference>
<dbReference type="InterPro" id="IPR045079">
    <property type="entry name" value="Oxoprolinase-like"/>
</dbReference>
<feature type="non-terminal residue" evidence="2">
    <location>
        <position position="161"/>
    </location>
</feature>